<sequence>MIPALLASIGLPLLVKAVGGALNGLDHPAAKAAAGALAQVGSALAGGEVSPEQVAEANRHLERMTELQTAEATAALAEINDSLRTEAKSEDWYVRRWRPTFGYAMAVTWTATMGAVSWAIIDEPAQAPIIIAALVNTSPIWGVALGVLGIAVVKRSQDKQGGGGINVGTSLWR</sequence>
<proteinExistence type="predicted"/>
<comment type="caution">
    <text evidence="2">The sequence shown here is derived from an EMBL/GenBank/DDBJ whole genome shotgun (WGS) entry which is preliminary data.</text>
</comment>
<reference evidence="2 3" key="1">
    <citation type="submission" date="2021-04" db="EMBL/GenBank/DDBJ databases">
        <title>Magnetospirillum sulfuroxidans sp. nov., a facultative chemolithoautotrophic sulfur-oxidizing alphaproteobacterium isolated from freshwater sediment and proposals for Paramagetospirillum gen. nov., and Magnetospirillaceae fam. nov.</title>
        <authorList>
            <person name="Koziaeva V."/>
            <person name="Geelhoed J.S."/>
            <person name="Sorokin D.Y."/>
            <person name="Grouzdev D.S."/>
        </authorList>
    </citation>
    <scope>NUCLEOTIDE SEQUENCE [LARGE SCALE GENOMIC DNA]</scope>
    <source>
        <strain evidence="2 3">J10</strain>
    </source>
</reference>
<keyword evidence="1" id="KW-0812">Transmembrane</keyword>
<feature type="transmembrane region" description="Helical" evidence="1">
    <location>
        <begin position="101"/>
        <end position="121"/>
    </location>
</feature>
<dbReference type="RefSeq" id="WP_211546764.1">
    <property type="nucleotide sequence ID" value="NZ_JAGTUF010000003.1"/>
</dbReference>
<dbReference type="InterPro" id="IPR021497">
    <property type="entry name" value="GTA_holin_3TM"/>
</dbReference>
<keyword evidence="3" id="KW-1185">Reference proteome</keyword>
<protein>
    <submittedName>
        <fullName evidence="2">Ribokinase</fullName>
    </submittedName>
</protein>
<name>A0ABS5I9W4_9PROT</name>
<dbReference type="EMBL" id="JAGTUF010000003">
    <property type="protein sequence ID" value="MBR9971218.1"/>
    <property type="molecule type" value="Genomic_DNA"/>
</dbReference>
<evidence type="ECO:0000256" key="1">
    <source>
        <dbReference type="SAM" id="Phobius"/>
    </source>
</evidence>
<evidence type="ECO:0000313" key="3">
    <source>
        <dbReference type="Proteomes" id="UP000680714"/>
    </source>
</evidence>
<dbReference type="Proteomes" id="UP000680714">
    <property type="component" value="Unassembled WGS sequence"/>
</dbReference>
<accession>A0ABS5I9W4</accession>
<keyword evidence="1" id="KW-0472">Membrane</keyword>
<gene>
    <name evidence="2" type="ORF">KEC16_05790</name>
</gene>
<evidence type="ECO:0000313" key="2">
    <source>
        <dbReference type="EMBL" id="MBR9971218.1"/>
    </source>
</evidence>
<keyword evidence="1" id="KW-1133">Transmembrane helix</keyword>
<dbReference type="Pfam" id="PF11351">
    <property type="entry name" value="GTA_holin_3TM"/>
    <property type="match status" value="1"/>
</dbReference>
<feature type="transmembrane region" description="Helical" evidence="1">
    <location>
        <begin position="127"/>
        <end position="153"/>
    </location>
</feature>
<organism evidence="2 3">
    <name type="scientific">Magnetospirillum sulfuroxidans</name>
    <dbReference type="NCBI Taxonomy" id="611300"/>
    <lineage>
        <taxon>Bacteria</taxon>
        <taxon>Pseudomonadati</taxon>
        <taxon>Pseudomonadota</taxon>
        <taxon>Alphaproteobacteria</taxon>
        <taxon>Rhodospirillales</taxon>
        <taxon>Rhodospirillaceae</taxon>
        <taxon>Magnetospirillum</taxon>
    </lineage>
</organism>